<gene>
    <name evidence="3" type="ORF">ACFPA8_26740</name>
</gene>
<evidence type="ECO:0000313" key="3">
    <source>
        <dbReference type="EMBL" id="MFC4497732.1"/>
    </source>
</evidence>
<evidence type="ECO:0000256" key="1">
    <source>
        <dbReference type="SAM" id="MobiDB-lite"/>
    </source>
</evidence>
<keyword evidence="4" id="KW-1185">Reference proteome</keyword>
<dbReference type="SUPFAM" id="SSF52777">
    <property type="entry name" value="CoA-dependent acyltransferases"/>
    <property type="match status" value="2"/>
</dbReference>
<dbReference type="PANTHER" id="PTHR45398:SF1">
    <property type="entry name" value="ENZYME, PUTATIVE (JCVI)-RELATED"/>
    <property type="match status" value="1"/>
</dbReference>
<dbReference type="InterPro" id="IPR023213">
    <property type="entry name" value="CAT-like_dom_sf"/>
</dbReference>
<sequence length="517" mass="57124">MSVGKKKQQDVDALQDELLRRRLGGGGRGSRGRRPAIGPADRSGPLRLSFGQQQMWFLNRLEPESAEYLVPLTFRLRGALDTGALERAWSALVERHEILRTRYELDGGEPAQVVDPPRPVTLPVEEAAHVPHDERDDYAAGLIARALSTPFDLEQDWPVRARLLRLAQDEHLLSLVFHHIAFDAWSTRVVASELGALYDAFASGGLPALPPLPLQYADYAAWQRQEEAGGALTEHLEYWRTRLDGVTPVDLPTDRPRPAYRSHQGADVAFALPDGLSGKIHDLAARHNATPFAVLLPAFQALVARYTGSTDVPVGIVASGRTRPELQGLIGYGINNLVMRGTWRDGTAFAELVDQARNTLIEAYEHQSVPFARLVDELQPERDMSRTPLYQVAFTLHERGSESFELAGLNVEPYEATGRVAKCDLELQVNSAPDGSLHGQFVYAEPLFERATVERMAGHFLRLLERAVEDETAPVSRIDILDETERALVTSGAVTPSVVSETVHELFEGQVVRDPGA</sequence>
<dbReference type="Gene3D" id="3.30.559.10">
    <property type="entry name" value="Chloramphenicol acetyltransferase-like domain"/>
    <property type="match status" value="1"/>
</dbReference>
<dbReference type="InterPro" id="IPR001242">
    <property type="entry name" value="Condensation_dom"/>
</dbReference>
<dbReference type="PANTHER" id="PTHR45398">
    <property type="match status" value="1"/>
</dbReference>
<comment type="caution">
    <text evidence="3">The sequence shown here is derived from an EMBL/GenBank/DDBJ whole genome shotgun (WGS) entry which is preliminary data.</text>
</comment>
<dbReference type="RefSeq" id="WP_386452662.1">
    <property type="nucleotide sequence ID" value="NZ_JBHSFH010000018.1"/>
</dbReference>
<accession>A0ABV9AE37</accession>
<feature type="non-terminal residue" evidence="3">
    <location>
        <position position="517"/>
    </location>
</feature>
<feature type="domain" description="Condensation" evidence="2">
    <location>
        <begin position="47"/>
        <end position="487"/>
    </location>
</feature>
<dbReference type="Gene3D" id="3.30.559.30">
    <property type="entry name" value="Nonribosomal peptide synthetase, condensation domain"/>
    <property type="match status" value="1"/>
</dbReference>
<dbReference type="EMBL" id="JBHSFH010000018">
    <property type="protein sequence ID" value="MFC4497732.1"/>
    <property type="molecule type" value="Genomic_DNA"/>
</dbReference>
<name>A0ABV9AE37_9ACTN</name>
<protein>
    <submittedName>
        <fullName evidence="3">Condensation domain-containing protein</fullName>
    </submittedName>
</protein>
<dbReference type="Pfam" id="PF00668">
    <property type="entry name" value="Condensation"/>
    <property type="match status" value="1"/>
</dbReference>
<feature type="region of interest" description="Disordered" evidence="1">
    <location>
        <begin position="22"/>
        <end position="46"/>
    </location>
</feature>
<proteinExistence type="predicted"/>
<dbReference type="CDD" id="cd19531">
    <property type="entry name" value="LCL_NRPS-like"/>
    <property type="match status" value="1"/>
</dbReference>
<dbReference type="Proteomes" id="UP001595997">
    <property type="component" value="Unassembled WGS sequence"/>
</dbReference>
<reference evidence="4" key="1">
    <citation type="journal article" date="2019" name="Int. J. Syst. Evol. Microbiol.">
        <title>The Global Catalogue of Microorganisms (GCM) 10K type strain sequencing project: providing services to taxonomists for standard genome sequencing and annotation.</title>
        <authorList>
            <consortium name="The Broad Institute Genomics Platform"/>
            <consortium name="The Broad Institute Genome Sequencing Center for Infectious Disease"/>
            <person name="Wu L."/>
            <person name="Ma J."/>
        </authorList>
    </citation>
    <scope>NUCLEOTIDE SEQUENCE [LARGE SCALE GENOMIC DNA]</scope>
    <source>
        <strain evidence="4">CGMCC 4.7357</strain>
    </source>
</reference>
<evidence type="ECO:0000313" key="4">
    <source>
        <dbReference type="Proteomes" id="UP001595997"/>
    </source>
</evidence>
<organism evidence="3 4">
    <name type="scientific">Streptomyces ovatisporus</name>
    <dbReference type="NCBI Taxonomy" id="1128682"/>
    <lineage>
        <taxon>Bacteria</taxon>
        <taxon>Bacillati</taxon>
        <taxon>Actinomycetota</taxon>
        <taxon>Actinomycetes</taxon>
        <taxon>Kitasatosporales</taxon>
        <taxon>Streptomycetaceae</taxon>
        <taxon>Streptomyces</taxon>
    </lineage>
</organism>
<evidence type="ECO:0000259" key="2">
    <source>
        <dbReference type="Pfam" id="PF00668"/>
    </source>
</evidence>